<organism evidence="2">
    <name type="scientific">freshwater metagenome</name>
    <dbReference type="NCBI Taxonomy" id="449393"/>
    <lineage>
        <taxon>unclassified sequences</taxon>
        <taxon>metagenomes</taxon>
        <taxon>ecological metagenomes</taxon>
    </lineage>
</organism>
<dbReference type="EMBL" id="CAESAO010000157">
    <property type="protein sequence ID" value="CAB4346619.1"/>
    <property type="molecule type" value="Genomic_DNA"/>
</dbReference>
<name>A0A6J5ZZG7_9ZZZZ</name>
<feature type="region of interest" description="Disordered" evidence="1">
    <location>
        <begin position="38"/>
        <end position="65"/>
    </location>
</feature>
<gene>
    <name evidence="2" type="ORF">UFOPK3522_01425</name>
</gene>
<evidence type="ECO:0000256" key="1">
    <source>
        <dbReference type="SAM" id="MobiDB-lite"/>
    </source>
</evidence>
<sequence length="65" mass="6898">MDGRKAVGPDADWIHLPDPVAEAIKRLSERIDSLDSRVAELSGDDAEPAPVRPLRSVRGPNPAGG</sequence>
<accession>A0A6J5ZZG7</accession>
<reference evidence="2" key="1">
    <citation type="submission" date="2020-05" db="EMBL/GenBank/DDBJ databases">
        <authorList>
            <person name="Chiriac C."/>
            <person name="Salcher M."/>
            <person name="Ghai R."/>
            <person name="Kavagutti S V."/>
        </authorList>
    </citation>
    <scope>NUCLEOTIDE SEQUENCE</scope>
</reference>
<proteinExistence type="predicted"/>
<protein>
    <submittedName>
        <fullName evidence="2">Unannotated protein</fullName>
    </submittedName>
</protein>
<evidence type="ECO:0000313" key="2">
    <source>
        <dbReference type="EMBL" id="CAB4346619.1"/>
    </source>
</evidence>
<dbReference type="AlphaFoldDB" id="A0A6J5ZZG7"/>